<gene>
    <name evidence="1" type="ORF">CUMW_233730</name>
</gene>
<protein>
    <submittedName>
        <fullName evidence="1">Uncharacterized protein</fullName>
    </submittedName>
</protein>
<proteinExistence type="predicted"/>
<organism evidence="1 2">
    <name type="scientific">Citrus unshiu</name>
    <name type="common">Satsuma mandarin</name>
    <name type="synonym">Citrus nobilis var. unshiu</name>
    <dbReference type="NCBI Taxonomy" id="55188"/>
    <lineage>
        <taxon>Eukaryota</taxon>
        <taxon>Viridiplantae</taxon>
        <taxon>Streptophyta</taxon>
        <taxon>Embryophyta</taxon>
        <taxon>Tracheophyta</taxon>
        <taxon>Spermatophyta</taxon>
        <taxon>Magnoliopsida</taxon>
        <taxon>eudicotyledons</taxon>
        <taxon>Gunneridae</taxon>
        <taxon>Pentapetalae</taxon>
        <taxon>rosids</taxon>
        <taxon>malvids</taxon>
        <taxon>Sapindales</taxon>
        <taxon>Rutaceae</taxon>
        <taxon>Aurantioideae</taxon>
        <taxon>Citrus</taxon>
    </lineage>
</organism>
<reference evidence="1 2" key="1">
    <citation type="journal article" date="2017" name="Front. Genet.">
        <title>Draft sequencing of the heterozygous diploid genome of Satsuma (Citrus unshiu Marc.) using a hybrid assembly approach.</title>
        <authorList>
            <person name="Shimizu T."/>
            <person name="Tanizawa Y."/>
            <person name="Mochizuki T."/>
            <person name="Nagasaki H."/>
            <person name="Yoshioka T."/>
            <person name="Toyoda A."/>
            <person name="Fujiyama A."/>
            <person name="Kaminuma E."/>
            <person name="Nakamura Y."/>
        </authorList>
    </citation>
    <scope>NUCLEOTIDE SEQUENCE [LARGE SCALE GENOMIC DNA]</scope>
    <source>
        <strain evidence="2">cv. Miyagawa wase</strain>
    </source>
</reference>
<name>A0A2H5QIL6_CITUN</name>
<accession>A0A2H5QIL6</accession>
<sequence length="262" mass="29899">MNFVVYIKSRESSNYNRQFRMSTNARAIWLLENSEISRDCDKCEECKMLQNLPRLPASLRLISLDGCVSLETLSDVLNLNEHQLPYLHLRCVDCLKLAGNYDLALSLLKEYIKNSENEGSSITISTPPKTYKNSKLVGYAMCCVFHVPKYSLPYYTWDLPYPVHALRFRPTGGYGWGTSFGARVSQAMSDHLFLYYLNREDIIKVEFSSPSGLELKSCGLHPIYVHEGDKFNQTFGPGGFVYGEWLMVRKALPNTKKDSDTT</sequence>
<dbReference type="Proteomes" id="UP000236630">
    <property type="component" value="Unassembled WGS sequence"/>
</dbReference>
<keyword evidence="2" id="KW-1185">Reference proteome</keyword>
<evidence type="ECO:0000313" key="1">
    <source>
        <dbReference type="EMBL" id="GAY64452.1"/>
    </source>
</evidence>
<dbReference type="AlphaFoldDB" id="A0A2H5QIL6"/>
<comment type="caution">
    <text evidence="1">The sequence shown here is derived from an EMBL/GenBank/DDBJ whole genome shotgun (WGS) entry which is preliminary data.</text>
</comment>
<dbReference type="EMBL" id="BDQV01000410">
    <property type="protein sequence ID" value="GAY64452.1"/>
    <property type="molecule type" value="Genomic_DNA"/>
</dbReference>
<evidence type="ECO:0000313" key="2">
    <source>
        <dbReference type="Proteomes" id="UP000236630"/>
    </source>
</evidence>